<comment type="function">
    <text evidence="6">Bidirectionally degrades single-stranded DNA into large acid-insoluble oligonucleotides, which are then degraded further into small acid-soluble oligonucleotides.</text>
</comment>
<dbReference type="SUPFAM" id="SSF116842">
    <property type="entry name" value="XseB-like"/>
    <property type="match status" value="1"/>
</dbReference>
<protein>
    <recommendedName>
        <fullName evidence="6">Exodeoxyribonuclease 7 small subunit</fullName>
        <ecNumber evidence="6">3.1.11.6</ecNumber>
    </recommendedName>
    <alternativeName>
        <fullName evidence="6">Exodeoxyribonuclease VII small subunit</fullName>
        <shortName evidence="6">Exonuclease VII small subunit</shortName>
    </alternativeName>
</protein>
<gene>
    <name evidence="6" type="primary">xseB</name>
    <name evidence="8" type="ORF">AVDCRST_MAG18-2702</name>
</gene>
<dbReference type="Gene3D" id="1.10.287.1040">
    <property type="entry name" value="Exonuclease VII, small subunit"/>
    <property type="match status" value="1"/>
</dbReference>
<reference evidence="8" key="1">
    <citation type="submission" date="2020-02" db="EMBL/GenBank/DDBJ databases">
        <authorList>
            <person name="Meier V. D."/>
        </authorList>
    </citation>
    <scope>NUCLEOTIDE SEQUENCE</scope>
    <source>
        <strain evidence="8">AVDCRST_MAG18</strain>
    </source>
</reference>
<keyword evidence="5 6" id="KW-0269">Exonuclease</keyword>
<evidence type="ECO:0000256" key="1">
    <source>
        <dbReference type="ARBA" id="ARBA00009998"/>
    </source>
</evidence>
<dbReference type="HAMAP" id="MF_00337">
    <property type="entry name" value="Exonuc_7_S"/>
    <property type="match status" value="1"/>
</dbReference>
<dbReference type="GO" id="GO:0009318">
    <property type="term" value="C:exodeoxyribonuclease VII complex"/>
    <property type="evidence" value="ECO:0007669"/>
    <property type="project" value="UniProtKB-UniRule"/>
</dbReference>
<evidence type="ECO:0000256" key="2">
    <source>
        <dbReference type="ARBA" id="ARBA00022490"/>
    </source>
</evidence>
<evidence type="ECO:0000256" key="6">
    <source>
        <dbReference type="HAMAP-Rule" id="MF_00337"/>
    </source>
</evidence>
<dbReference type="EMBL" id="CADCWN010000207">
    <property type="protein sequence ID" value="CAA9577285.1"/>
    <property type="molecule type" value="Genomic_DNA"/>
</dbReference>
<feature type="region of interest" description="Disordered" evidence="7">
    <location>
        <begin position="1"/>
        <end position="24"/>
    </location>
</feature>
<dbReference type="GO" id="GO:0008855">
    <property type="term" value="F:exodeoxyribonuclease VII activity"/>
    <property type="evidence" value="ECO:0007669"/>
    <property type="project" value="UniProtKB-UniRule"/>
</dbReference>
<dbReference type="GO" id="GO:0006308">
    <property type="term" value="P:DNA catabolic process"/>
    <property type="evidence" value="ECO:0007669"/>
    <property type="project" value="UniProtKB-UniRule"/>
</dbReference>
<evidence type="ECO:0000256" key="3">
    <source>
        <dbReference type="ARBA" id="ARBA00022722"/>
    </source>
</evidence>
<keyword evidence="3 6" id="KW-0540">Nuclease</keyword>
<evidence type="ECO:0000256" key="5">
    <source>
        <dbReference type="ARBA" id="ARBA00022839"/>
    </source>
</evidence>
<dbReference type="GO" id="GO:0005829">
    <property type="term" value="C:cytosol"/>
    <property type="evidence" value="ECO:0007669"/>
    <property type="project" value="TreeGrafter"/>
</dbReference>
<comment type="similarity">
    <text evidence="1 6">Belongs to the XseB family.</text>
</comment>
<comment type="subcellular location">
    <subcellularLocation>
        <location evidence="6">Cytoplasm</location>
    </subcellularLocation>
</comment>
<dbReference type="PANTHER" id="PTHR34137:SF1">
    <property type="entry name" value="EXODEOXYRIBONUCLEASE 7 SMALL SUBUNIT"/>
    <property type="match status" value="1"/>
</dbReference>
<dbReference type="Pfam" id="PF02609">
    <property type="entry name" value="Exonuc_VII_S"/>
    <property type="match status" value="1"/>
</dbReference>
<dbReference type="NCBIfam" id="TIGR01280">
    <property type="entry name" value="xseB"/>
    <property type="match status" value="1"/>
</dbReference>
<dbReference type="AlphaFoldDB" id="A0A6J4VET7"/>
<dbReference type="EC" id="3.1.11.6" evidence="6"/>
<evidence type="ECO:0000256" key="4">
    <source>
        <dbReference type="ARBA" id="ARBA00022801"/>
    </source>
</evidence>
<evidence type="ECO:0000256" key="7">
    <source>
        <dbReference type="SAM" id="MobiDB-lite"/>
    </source>
</evidence>
<dbReference type="InterPro" id="IPR003761">
    <property type="entry name" value="Exonuc_VII_S"/>
</dbReference>
<accession>A0A6J4VET7</accession>
<name>A0A6J4VET7_9BACT</name>
<dbReference type="InterPro" id="IPR037004">
    <property type="entry name" value="Exonuc_VII_ssu_sf"/>
</dbReference>
<dbReference type="PANTHER" id="PTHR34137">
    <property type="entry name" value="EXODEOXYRIBONUCLEASE 7 SMALL SUBUNIT"/>
    <property type="match status" value="1"/>
</dbReference>
<comment type="subunit">
    <text evidence="6">Heterooligomer composed of large and small subunits.</text>
</comment>
<proteinExistence type="inferred from homology"/>
<organism evidence="8">
    <name type="scientific">uncultured Thermomicrobiales bacterium</name>
    <dbReference type="NCBI Taxonomy" id="1645740"/>
    <lineage>
        <taxon>Bacteria</taxon>
        <taxon>Pseudomonadati</taxon>
        <taxon>Thermomicrobiota</taxon>
        <taxon>Thermomicrobia</taxon>
        <taxon>Thermomicrobiales</taxon>
        <taxon>environmental samples</taxon>
    </lineage>
</organism>
<comment type="catalytic activity">
    <reaction evidence="6">
        <text>Exonucleolytic cleavage in either 5'- to 3'- or 3'- to 5'-direction to yield nucleoside 5'-phosphates.</text>
        <dbReference type="EC" id="3.1.11.6"/>
    </reaction>
</comment>
<keyword evidence="2 6" id="KW-0963">Cytoplasm</keyword>
<keyword evidence="4 6" id="KW-0378">Hydrolase</keyword>
<evidence type="ECO:0000313" key="8">
    <source>
        <dbReference type="EMBL" id="CAA9577285.1"/>
    </source>
</evidence>
<sequence length="120" mass="12673">MVGEGDGRGAMAKGSSDTTERGRGLRLMADLVPGQDLSFEEALAQLEALVARIEEGGLSLSAAVAGYERGMGLAAYCTDLLDSAELRIREIDTAAEGAGRPDTDFDLVAEIDLLLLEEDR</sequence>